<evidence type="ECO:0000256" key="3">
    <source>
        <dbReference type="ARBA" id="ARBA00022946"/>
    </source>
</evidence>
<dbReference type="AlphaFoldDB" id="A0AAW1A2Y6"/>
<keyword evidence="3" id="KW-0809">Transit peptide</keyword>
<evidence type="ECO:0000313" key="8">
    <source>
        <dbReference type="EMBL" id="KAK9304279.1"/>
    </source>
</evidence>
<name>A0AAW1A2Y6_9HYME</name>
<evidence type="ECO:0000256" key="1">
    <source>
        <dbReference type="ARBA" id="ARBA00004173"/>
    </source>
</evidence>
<evidence type="ECO:0000256" key="7">
    <source>
        <dbReference type="ARBA" id="ARBA00035189"/>
    </source>
</evidence>
<evidence type="ECO:0000313" key="9">
    <source>
        <dbReference type="Proteomes" id="UP001432146"/>
    </source>
</evidence>
<gene>
    <name evidence="8" type="ORF">QLX08_004276</name>
</gene>
<evidence type="ECO:0000256" key="2">
    <source>
        <dbReference type="ARBA" id="ARBA00005556"/>
    </source>
</evidence>
<dbReference type="PANTHER" id="PTHR13450">
    <property type="entry name" value="MITOCHONDRIAL 39S RIBOSOMAL PROTEIN L42"/>
    <property type="match status" value="1"/>
</dbReference>
<organism evidence="8 9">
    <name type="scientific">Tetragonisca angustula</name>
    <dbReference type="NCBI Taxonomy" id="166442"/>
    <lineage>
        <taxon>Eukaryota</taxon>
        <taxon>Metazoa</taxon>
        <taxon>Ecdysozoa</taxon>
        <taxon>Arthropoda</taxon>
        <taxon>Hexapoda</taxon>
        <taxon>Insecta</taxon>
        <taxon>Pterygota</taxon>
        <taxon>Neoptera</taxon>
        <taxon>Endopterygota</taxon>
        <taxon>Hymenoptera</taxon>
        <taxon>Apocrita</taxon>
        <taxon>Aculeata</taxon>
        <taxon>Apoidea</taxon>
        <taxon>Anthophila</taxon>
        <taxon>Apidae</taxon>
        <taxon>Tetragonisca</taxon>
    </lineage>
</organism>
<comment type="subcellular location">
    <subcellularLocation>
        <location evidence="1">Mitochondrion</location>
    </subcellularLocation>
</comment>
<dbReference type="Proteomes" id="UP001432146">
    <property type="component" value="Unassembled WGS sequence"/>
</dbReference>
<dbReference type="EMBL" id="JAWNGG020000064">
    <property type="protein sequence ID" value="KAK9304279.1"/>
    <property type="molecule type" value="Genomic_DNA"/>
</dbReference>
<comment type="similarity">
    <text evidence="2">Belongs to the mitochondrion-specific ribosomal protein mL42 family.</text>
</comment>
<sequence length="129" mass="15423">MLCTYKRSEGMNTAIGIARILNVSCKRYLSSVKLPQEIVIPLNKDMIICWHPEREFPYEYSLPLPEEKQVSSNSVLCIGEKEIAEVFKHKRKEVVIEELSKITYTTKHRWYPKNWRRRLRKVEPERPYL</sequence>
<accession>A0AAW1A2Y6</accession>
<keyword evidence="6" id="KW-0687">Ribonucleoprotein</keyword>
<reference evidence="8 9" key="1">
    <citation type="submission" date="2024-05" db="EMBL/GenBank/DDBJ databases">
        <title>The nuclear and mitochondrial genome assemblies of Tetragonisca angustula (Apidae: Meliponini), a tiny yet remarkable pollinator in the Neotropics.</title>
        <authorList>
            <person name="Ferrari R."/>
            <person name="Ricardo P.C."/>
            <person name="Dias F.C."/>
            <person name="Araujo N.S."/>
            <person name="Soares D.O."/>
            <person name="Zhou Q.-S."/>
            <person name="Zhu C.-D."/>
            <person name="Coutinho L."/>
            <person name="Airas M.C."/>
            <person name="Batista T.M."/>
        </authorList>
    </citation>
    <scope>NUCLEOTIDE SEQUENCE [LARGE SCALE GENOMIC DNA]</scope>
    <source>
        <strain evidence="8">ASF017062</strain>
        <tissue evidence="8">Abdomen</tissue>
    </source>
</reference>
<keyword evidence="5" id="KW-0496">Mitochondrion</keyword>
<comment type="caution">
    <text evidence="8">The sequence shown here is derived from an EMBL/GenBank/DDBJ whole genome shotgun (WGS) entry which is preliminary data.</text>
</comment>
<protein>
    <recommendedName>
        <fullName evidence="7">Large ribosomal subunit protein mL42</fullName>
    </recommendedName>
</protein>
<dbReference type="PANTHER" id="PTHR13450:SF4">
    <property type="entry name" value="LARGE RIBOSOMAL SUBUNIT PROTEIN ML42"/>
    <property type="match status" value="1"/>
</dbReference>
<dbReference type="InterPro" id="IPR019346">
    <property type="entry name" value="Ribosomal_mL42"/>
</dbReference>
<evidence type="ECO:0000256" key="5">
    <source>
        <dbReference type="ARBA" id="ARBA00023128"/>
    </source>
</evidence>
<evidence type="ECO:0000256" key="6">
    <source>
        <dbReference type="ARBA" id="ARBA00023274"/>
    </source>
</evidence>
<dbReference type="Pfam" id="PF10210">
    <property type="entry name" value="MRP-S32"/>
    <property type="match status" value="1"/>
</dbReference>
<dbReference type="GO" id="GO:0005762">
    <property type="term" value="C:mitochondrial large ribosomal subunit"/>
    <property type="evidence" value="ECO:0007669"/>
    <property type="project" value="TreeGrafter"/>
</dbReference>
<evidence type="ECO:0000256" key="4">
    <source>
        <dbReference type="ARBA" id="ARBA00022980"/>
    </source>
</evidence>
<keyword evidence="4" id="KW-0689">Ribosomal protein</keyword>
<keyword evidence="9" id="KW-1185">Reference proteome</keyword>
<proteinExistence type="inferred from homology"/>